<name>A0A0A8L0W2_9SACH</name>
<feature type="compositionally biased region" description="Basic and acidic residues" evidence="10">
    <location>
        <begin position="9"/>
        <end position="19"/>
    </location>
</feature>
<dbReference type="GO" id="GO:0004674">
    <property type="term" value="F:protein serine/threonine kinase activity"/>
    <property type="evidence" value="ECO:0007669"/>
    <property type="project" value="UniProtKB-KW"/>
</dbReference>
<dbReference type="SMART" id="SM00220">
    <property type="entry name" value="S_TKc"/>
    <property type="match status" value="1"/>
</dbReference>
<reference evidence="12 13" key="1">
    <citation type="submission" date="2014-03" db="EMBL/GenBank/DDBJ databases">
        <title>The genome of Kluyveromyces dobzhanskii.</title>
        <authorList>
            <person name="Nystedt B."/>
            <person name="Astrom S."/>
        </authorList>
    </citation>
    <scope>NUCLEOTIDE SEQUENCE [LARGE SCALE GENOMIC DNA]</scope>
    <source>
        <strain evidence="12 13">CBS 2104</strain>
    </source>
</reference>
<evidence type="ECO:0000313" key="13">
    <source>
        <dbReference type="Proteomes" id="UP000031516"/>
    </source>
</evidence>
<feature type="compositionally biased region" description="Basic and acidic residues" evidence="10">
    <location>
        <begin position="61"/>
        <end position="81"/>
    </location>
</feature>
<evidence type="ECO:0000256" key="8">
    <source>
        <dbReference type="ARBA" id="ARBA00047899"/>
    </source>
</evidence>
<dbReference type="Gene3D" id="1.10.510.10">
    <property type="entry name" value="Transferase(Phosphotransferase) domain 1"/>
    <property type="match status" value="1"/>
</dbReference>
<dbReference type="Pfam" id="PF00069">
    <property type="entry name" value="Pkinase"/>
    <property type="match status" value="1"/>
</dbReference>
<proteinExistence type="inferred from homology"/>
<feature type="region of interest" description="Disordered" evidence="10">
    <location>
        <begin position="187"/>
        <end position="236"/>
    </location>
</feature>
<dbReference type="SUPFAM" id="SSF56112">
    <property type="entry name" value="Protein kinase-like (PK-like)"/>
    <property type="match status" value="1"/>
</dbReference>
<dbReference type="InterPro" id="IPR008271">
    <property type="entry name" value="Ser/Thr_kinase_AS"/>
</dbReference>
<dbReference type="PANTHER" id="PTHR24343:SF43">
    <property type="entry name" value="SERINE_THREONINE-PROTEIN KINASE HAL5-RELATED"/>
    <property type="match status" value="1"/>
</dbReference>
<dbReference type="Proteomes" id="UP000031516">
    <property type="component" value="Unassembled WGS sequence"/>
</dbReference>
<dbReference type="EMBL" id="CCBQ010000004">
    <property type="protein sequence ID" value="CDO91834.1"/>
    <property type="molecule type" value="Genomic_DNA"/>
</dbReference>
<dbReference type="PROSITE" id="PS00108">
    <property type="entry name" value="PROTEIN_KINASE_ST"/>
    <property type="match status" value="1"/>
</dbReference>
<feature type="region of interest" description="Disordered" evidence="10">
    <location>
        <begin position="1"/>
        <end position="21"/>
    </location>
</feature>
<evidence type="ECO:0000256" key="6">
    <source>
        <dbReference type="ARBA" id="ARBA00022840"/>
    </source>
</evidence>
<keyword evidence="4" id="KW-0547">Nucleotide-binding</keyword>
<feature type="compositionally biased region" description="Low complexity" evidence="10">
    <location>
        <begin position="141"/>
        <end position="153"/>
    </location>
</feature>
<evidence type="ECO:0000313" key="12">
    <source>
        <dbReference type="EMBL" id="CDO91834.1"/>
    </source>
</evidence>
<evidence type="ECO:0000256" key="10">
    <source>
        <dbReference type="SAM" id="MobiDB-lite"/>
    </source>
</evidence>
<feature type="region of interest" description="Disordered" evidence="10">
    <location>
        <begin position="126"/>
        <end position="164"/>
    </location>
</feature>
<accession>A0A0A8L0W2</accession>
<comment type="catalytic activity">
    <reaction evidence="8">
        <text>L-threonyl-[protein] + ATP = O-phospho-L-threonyl-[protein] + ADP + H(+)</text>
        <dbReference type="Rhea" id="RHEA:46608"/>
        <dbReference type="Rhea" id="RHEA-COMP:11060"/>
        <dbReference type="Rhea" id="RHEA-COMP:11605"/>
        <dbReference type="ChEBI" id="CHEBI:15378"/>
        <dbReference type="ChEBI" id="CHEBI:30013"/>
        <dbReference type="ChEBI" id="CHEBI:30616"/>
        <dbReference type="ChEBI" id="CHEBI:61977"/>
        <dbReference type="ChEBI" id="CHEBI:456216"/>
        <dbReference type="EC" id="2.7.11.1"/>
    </reaction>
</comment>
<evidence type="ECO:0000256" key="3">
    <source>
        <dbReference type="ARBA" id="ARBA00022679"/>
    </source>
</evidence>
<dbReference type="EC" id="2.7.11.1" evidence="1"/>
<feature type="compositionally biased region" description="Low complexity" evidence="10">
    <location>
        <begin position="33"/>
        <end position="54"/>
    </location>
</feature>
<dbReference type="PROSITE" id="PS50011">
    <property type="entry name" value="PROTEIN_KINASE_DOM"/>
    <property type="match status" value="1"/>
</dbReference>
<evidence type="ECO:0000256" key="7">
    <source>
        <dbReference type="ARBA" id="ARBA00038505"/>
    </source>
</evidence>
<keyword evidence="13" id="KW-1185">Reference proteome</keyword>
<comment type="similarity">
    <text evidence="7">Belongs to the protein kinase superfamily. CAMK Ser/Thr protein kinase family. NPR/HAL subfamily. HAL5 sub-subfamily.</text>
</comment>
<evidence type="ECO:0000256" key="2">
    <source>
        <dbReference type="ARBA" id="ARBA00022527"/>
    </source>
</evidence>
<comment type="caution">
    <text evidence="12">The sequence shown here is derived from an EMBL/GenBank/DDBJ whole genome shotgun (WGS) entry which is preliminary data.</text>
</comment>
<dbReference type="PANTHER" id="PTHR24343">
    <property type="entry name" value="SERINE/THREONINE KINASE"/>
    <property type="match status" value="1"/>
</dbReference>
<feature type="domain" description="Protein kinase" evidence="11">
    <location>
        <begin position="445"/>
        <end position="749"/>
    </location>
</feature>
<dbReference type="InterPro" id="IPR011009">
    <property type="entry name" value="Kinase-like_dom_sf"/>
</dbReference>
<dbReference type="OrthoDB" id="6513151at2759"/>
<gene>
    <name evidence="12" type="ORF">KLDO_g167</name>
</gene>
<keyword evidence="2" id="KW-0723">Serine/threonine-protein kinase</keyword>
<feature type="region of interest" description="Disordered" evidence="10">
    <location>
        <begin position="343"/>
        <end position="386"/>
    </location>
</feature>
<dbReference type="GO" id="GO:0030003">
    <property type="term" value="P:intracellular monoatomic cation homeostasis"/>
    <property type="evidence" value="ECO:0007669"/>
    <property type="project" value="TreeGrafter"/>
</dbReference>
<evidence type="ECO:0000256" key="9">
    <source>
        <dbReference type="ARBA" id="ARBA00048679"/>
    </source>
</evidence>
<keyword evidence="6" id="KW-0067">ATP-binding</keyword>
<evidence type="ECO:0000256" key="5">
    <source>
        <dbReference type="ARBA" id="ARBA00022777"/>
    </source>
</evidence>
<keyword evidence="5" id="KW-0418">Kinase</keyword>
<sequence length="763" mass="84710">MASSTADSSEPRISRESSLKRSLSISKSLKGLFKSGANNNASGSASTAAASSSSEVPTLTSKDKQDGLKHMAASKERELQTSRRGATSPSISPTRHVSLSNLGKLSISTRPNGVQADPNVIHETSALTSDEDSGDQSFGKRQSSSNRSSSLSNEEQENVVNKHHVPEKVIADLDELICGSIDTQLSQSANETDASLRRSRSTQRKRLNSFSLRPRALSNPGQNPNHPSKDHRERSNTSSIDLLVNHDSDARVAYCSDQFRVYEDGHHVHNLKVVPIVDDLEQSLNKPKSSFSFSGFFKTHRTIADDGENLATALSLLPANRFNFHKRLSQIIDDEHKVAVDEEGKIIDNGNSDSDSDHSNSSSTDSNPSDVESESDEDYENLAKNSSVPKIVNEKSVIGAKELKLINQLTEKIDNGSCLKSAKSDSTAGETSAVSRKQNLCDKYGKSIGIIGQGAYGVVKLCYKFIDPAEPDLKDNTYFHDNKLFYAVKELKPRTDEPPKKFSTRLTSEFVIGLSLSGGNKTRRTSTRSHPNILKVIDLMQTPNAFYEVMEFCPSGDLYSLMTRTSRSNSVLHPLEADCFMKQLLHGIQYMHDHGVAHCDIKPENLLFLPSGVLKICDFGTSSVFQTAWEKKAHFQSGPAGSEPYVAPEEFIPKQQYDPRLVDCWSCGIIYCVMVLGHYLWKIAIEGKDTVYDAFVEDMRKRGEYYVFEEMKHVSPDMSRYRTAALYHIFQVDPNKRITVDSLLKSSWMKRTRCCVTYPPKTS</sequence>
<evidence type="ECO:0000256" key="4">
    <source>
        <dbReference type="ARBA" id="ARBA00022741"/>
    </source>
</evidence>
<protein>
    <recommendedName>
        <fullName evidence="1">non-specific serine/threonine protein kinase</fullName>
        <ecNumber evidence="1">2.7.11.1</ecNumber>
    </recommendedName>
</protein>
<dbReference type="GO" id="GO:0005829">
    <property type="term" value="C:cytosol"/>
    <property type="evidence" value="ECO:0007669"/>
    <property type="project" value="TreeGrafter"/>
</dbReference>
<dbReference type="AlphaFoldDB" id="A0A0A8L0W2"/>
<comment type="catalytic activity">
    <reaction evidence="9">
        <text>L-seryl-[protein] + ATP = O-phospho-L-seryl-[protein] + ADP + H(+)</text>
        <dbReference type="Rhea" id="RHEA:17989"/>
        <dbReference type="Rhea" id="RHEA-COMP:9863"/>
        <dbReference type="Rhea" id="RHEA-COMP:11604"/>
        <dbReference type="ChEBI" id="CHEBI:15378"/>
        <dbReference type="ChEBI" id="CHEBI:29999"/>
        <dbReference type="ChEBI" id="CHEBI:30616"/>
        <dbReference type="ChEBI" id="CHEBI:83421"/>
        <dbReference type="ChEBI" id="CHEBI:456216"/>
        <dbReference type="EC" id="2.7.11.1"/>
    </reaction>
</comment>
<evidence type="ECO:0000256" key="1">
    <source>
        <dbReference type="ARBA" id="ARBA00012513"/>
    </source>
</evidence>
<feature type="compositionally biased region" description="Low complexity" evidence="10">
    <location>
        <begin position="348"/>
        <end position="370"/>
    </location>
</feature>
<dbReference type="InterPro" id="IPR000719">
    <property type="entry name" value="Prot_kinase_dom"/>
</dbReference>
<feature type="compositionally biased region" description="Polar residues" evidence="10">
    <location>
        <begin position="82"/>
        <end position="98"/>
    </location>
</feature>
<organism evidence="12 13">
    <name type="scientific">Kluyveromyces dobzhanskii CBS 2104</name>
    <dbReference type="NCBI Taxonomy" id="1427455"/>
    <lineage>
        <taxon>Eukaryota</taxon>
        <taxon>Fungi</taxon>
        <taxon>Dikarya</taxon>
        <taxon>Ascomycota</taxon>
        <taxon>Saccharomycotina</taxon>
        <taxon>Saccharomycetes</taxon>
        <taxon>Saccharomycetales</taxon>
        <taxon>Saccharomycetaceae</taxon>
        <taxon>Kluyveromyces</taxon>
    </lineage>
</organism>
<evidence type="ECO:0000259" key="11">
    <source>
        <dbReference type="PROSITE" id="PS50011"/>
    </source>
</evidence>
<keyword evidence="3" id="KW-0808">Transferase</keyword>
<feature type="compositionally biased region" description="Basic residues" evidence="10">
    <location>
        <begin position="197"/>
        <end position="207"/>
    </location>
</feature>
<feature type="compositionally biased region" description="Acidic residues" evidence="10">
    <location>
        <begin position="371"/>
        <end position="380"/>
    </location>
</feature>
<dbReference type="GO" id="GO:0005524">
    <property type="term" value="F:ATP binding"/>
    <property type="evidence" value="ECO:0007669"/>
    <property type="project" value="UniProtKB-KW"/>
</dbReference>
<feature type="region of interest" description="Disordered" evidence="10">
    <location>
        <begin position="33"/>
        <end position="98"/>
    </location>
</feature>